<proteinExistence type="predicted"/>
<dbReference type="OrthoDB" id="551907at2759"/>
<accession>A0A5N6RRJ0</accession>
<evidence type="ECO:0000313" key="3">
    <source>
        <dbReference type="Proteomes" id="UP000327013"/>
    </source>
</evidence>
<reference evidence="2 3" key="1">
    <citation type="submission" date="2019-06" db="EMBL/GenBank/DDBJ databases">
        <title>A chromosomal-level reference genome of Carpinus fangiana (Coryloideae, Betulaceae).</title>
        <authorList>
            <person name="Yang X."/>
            <person name="Wang Z."/>
            <person name="Zhang L."/>
            <person name="Hao G."/>
            <person name="Liu J."/>
            <person name="Yang Y."/>
        </authorList>
    </citation>
    <scope>NUCLEOTIDE SEQUENCE [LARGE SCALE GENOMIC DNA]</scope>
    <source>
        <strain evidence="2">Cfa_2016G</strain>
        <tissue evidence="2">Leaf</tissue>
    </source>
</reference>
<organism evidence="2 3">
    <name type="scientific">Carpinus fangiana</name>
    <dbReference type="NCBI Taxonomy" id="176857"/>
    <lineage>
        <taxon>Eukaryota</taxon>
        <taxon>Viridiplantae</taxon>
        <taxon>Streptophyta</taxon>
        <taxon>Embryophyta</taxon>
        <taxon>Tracheophyta</taxon>
        <taxon>Spermatophyta</taxon>
        <taxon>Magnoliopsida</taxon>
        <taxon>eudicotyledons</taxon>
        <taxon>Gunneridae</taxon>
        <taxon>Pentapetalae</taxon>
        <taxon>rosids</taxon>
        <taxon>fabids</taxon>
        <taxon>Fagales</taxon>
        <taxon>Betulaceae</taxon>
        <taxon>Carpinus</taxon>
    </lineage>
</organism>
<dbReference type="EMBL" id="CM017328">
    <property type="protein sequence ID" value="KAE8125056.1"/>
    <property type="molecule type" value="Genomic_DNA"/>
</dbReference>
<dbReference type="Proteomes" id="UP000327013">
    <property type="component" value="Chromosome 8"/>
</dbReference>
<evidence type="ECO:0008006" key="4">
    <source>
        <dbReference type="Google" id="ProtNLM"/>
    </source>
</evidence>
<keyword evidence="3" id="KW-1185">Reference proteome</keyword>
<feature type="compositionally biased region" description="Low complexity" evidence="1">
    <location>
        <begin position="44"/>
        <end position="55"/>
    </location>
</feature>
<evidence type="ECO:0000256" key="1">
    <source>
        <dbReference type="SAM" id="MobiDB-lite"/>
    </source>
</evidence>
<name>A0A5N6RRJ0_9ROSI</name>
<feature type="region of interest" description="Disordered" evidence="1">
    <location>
        <begin position="21"/>
        <end position="63"/>
    </location>
</feature>
<sequence>MRIEAQGKYLQKIIEEQQKLGGALKASETLPLGEEDKQKPSESEPPGDASAGPSSPRKKQKVDDVLTEGFAAASVPTKSDQKNDFVGPWDRDFYGSDAGFGLELGTEIKEGDGVEQRAALELRPMCGSK</sequence>
<protein>
    <recommendedName>
        <fullName evidence="4">MYB-CC type transcription factor LHEQLE-containing domain-containing protein</fullName>
    </recommendedName>
</protein>
<gene>
    <name evidence="2" type="ORF">FH972_019893</name>
</gene>
<dbReference type="AlphaFoldDB" id="A0A5N6RRJ0"/>
<evidence type="ECO:0000313" key="2">
    <source>
        <dbReference type="EMBL" id="KAE8125056.1"/>
    </source>
</evidence>